<evidence type="ECO:0000256" key="1">
    <source>
        <dbReference type="ARBA" id="ARBA00007381"/>
    </source>
</evidence>
<dbReference type="SUPFAM" id="SSF100920">
    <property type="entry name" value="Heat shock protein 70kD (HSP70), peptide-binding domain"/>
    <property type="match status" value="1"/>
</dbReference>
<evidence type="ECO:0000256" key="2">
    <source>
        <dbReference type="ARBA" id="ARBA00022741"/>
    </source>
</evidence>
<keyword evidence="3 4" id="KW-0067">ATP-binding</keyword>
<comment type="caution">
    <text evidence="5">The sequence shown here is derived from an EMBL/GenBank/DDBJ whole genome shotgun (WGS) entry which is preliminary data.</text>
</comment>
<dbReference type="EMBL" id="CAJGYM010000112">
    <property type="protein sequence ID" value="CAD6198015.1"/>
    <property type="molecule type" value="Genomic_DNA"/>
</dbReference>
<comment type="similarity">
    <text evidence="1 4">Belongs to the heat shock protein 70 family.</text>
</comment>
<dbReference type="OrthoDB" id="2401965at2759"/>
<dbReference type="SUPFAM" id="SSF53067">
    <property type="entry name" value="Actin-like ATPase domain"/>
    <property type="match status" value="2"/>
</dbReference>
<evidence type="ECO:0000256" key="3">
    <source>
        <dbReference type="ARBA" id="ARBA00022840"/>
    </source>
</evidence>
<evidence type="ECO:0000313" key="5">
    <source>
        <dbReference type="EMBL" id="CAD6198015.1"/>
    </source>
</evidence>
<name>A0A8S1HN00_9PELO</name>
<keyword evidence="2 4" id="KW-0547">Nucleotide-binding</keyword>
<accession>A0A8S1HN00</accession>
<protein>
    <submittedName>
        <fullName evidence="5">Uncharacterized protein</fullName>
    </submittedName>
</protein>
<dbReference type="AlphaFoldDB" id="A0A8S1HN00"/>
<dbReference type="InterPro" id="IPR029047">
    <property type="entry name" value="HSP70_peptide-bd_sf"/>
</dbReference>
<dbReference type="InterPro" id="IPR013126">
    <property type="entry name" value="Hsp_70_fam"/>
</dbReference>
<dbReference type="Proteomes" id="UP000835052">
    <property type="component" value="Unassembled WGS sequence"/>
</dbReference>
<keyword evidence="6" id="KW-1185">Reference proteome</keyword>
<evidence type="ECO:0000256" key="4">
    <source>
        <dbReference type="RuleBase" id="RU003322"/>
    </source>
</evidence>
<gene>
    <name evidence="5" type="ORF">CAUJ_LOCUS13922</name>
</gene>
<dbReference type="PANTHER" id="PTHR19375">
    <property type="entry name" value="HEAT SHOCK PROTEIN 70KDA"/>
    <property type="match status" value="1"/>
</dbReference>
<dbReference type="PRINTS" id="PR00301">
    <property type="entry name" value="HEATSHOCK70"/>
</dbReference>
<dbReference type="FunFam" id="3.30.30.30:FF:000005">
    <property type="entry name" value="Heat shock protein ssb1"/>
    <property type="match status" value="1"/>
</dbReference>
<organism evidence="5 6">
    <name type="scientific">Caenorhabditis auriculariae</name>
    <dbReference type="NCBI Taxonomy" id="2777116"/>
    <lineage>
        <taxon>Eukaryota</taxon>
        <taxon>Metazoa</taxon>
        <taxon>Ecdysozoa</taxon>
        <taxon>Nematoda</taxon>
        <taxon>Chromadorea</taxon>
        <taxon>Rhabditida</taxon>
        <taxon>Rhabditina</taxon>
        <taxon>Rhabditomorpha</taxon>
        <taxon>Rhabditoidea</taxon>
        <taxon>Rhabditidae</taxon>
        <taxon>Peloderinae</taxon>
        <taxon>Caenorhabditis</taxon>
    </lineage>
</organism>
<dbReference type="Gene3D" id="3.90.640.10">
    <property type="entry name" value="Actin, Chain A, domain 4"/>
    <property type="match status" value="1"/>
</dbReference>
<reference evidence="5" key="1">
    <citation type="submission" date="2020-10" db="EMBL/GenBank/DDBJ databases">
        <authorList>
            <person name="Kikuchi T."/>
        </authorList>
    </citation>
    <scope>NUCLEOTIDE SEQUENCE</scope>
    <source>
        <strain evidence="5">NKZ352</strain>
    </source>
</reference>
<dbReference type="InterPro" id="IPR043129">
    <property type="entry name" value="ATPase_NBD"/>
</dbReference>
<dbReference type="Gene3D" id="3.30.420.40">
    <property type="match status" value="2"/>
</dbReference>
<dbReference type="Gene3D" id="2.60.34.10">
    <property type="entry name" value="Substrate Binding Domain Of DNAk, Chain A, domain 1"/>
    <property type="match status" value="1"/>
</dbReference>
<dbReference type="Gene3D" id="3.30.30.30">
    <property type="match status" value="1"/>
</dbReference>
<sequence length="530" mass="58862">MSNRTAVGIDFGTCYSTVGVFRNGEVEIIPDADGNLRTPSFVAFSGQDVLVGQAAKNQVENNAENTVYNVLRLLGGRFEDPKFEDLAVRVPYEVIDEDGRPAVEVNFEGHRTTFLLEEIVALILRHLKKQAEDHLNRSVEEVVISMSGSWSTRQRQAMHDAAKIAGLKVLRLFRNPVSSMYGFHFASLEDDDEEDEPMKPCQVIDVGGGFCQTCVAVLDQGVCMVRAVADTKSLGSVDFDQILISELVKKLPGGETVHNVERLRKVWEEEERKSCRAKVVSLKIDDITLEVDRNKFEDDCWKLFDEFEDILAEALIKADLRPDDIADIVVVGGWNKVPGVGQTVANFFYSEDIITSQTSDVASTQGAAILAAQLSTPQIDERLQNVFLIDVCPRSLGIEIGGSKMALLLEKNSKIPSRTSRKFNRSEIGTTVRILEGEERDFAKNDLVATFDIPEDCWNGEEVEIDFEVGLDNDLTVFLPRPENRDFKVEIGSGGLSRSQLQACRERLCEGRPVNLSAPRPLPKPGPARP</sequence>
<dbReference type="GO" id="GO:0140662">
    <property type="term" value="F:ATP-dependent protein folding chaperone"/>
    <property type="evidence" value="ECO:0007669"/>
    <property type="project" value="InterPro"/>
</dbReference>
<proteinExistence type="inferred from homology"/>
<dbReference type="Pfam" id="PF00012">
    <property type="entry name" value="HSP70"/>
    <property type="match status" value="1"/>
</dbReference>
<dbReference type="GO" id="GO:0005524">
    <property type="term" value="F:ATP binding"/>
    <property type="evidence" value="ECO:0007669"/>
    <property type="project" value="UniProtKB-KW"/>
</dbReference>
<evidence type="ECO:0000313" key="6">
    <source>
        <dbReference type="Proteomes" id="UP000835052"/>
    </source>
</evidence>